<organism evidence="6 7">
    <name type="scientific">Amycolatopsis bartoniae</name>
    <dbReference type="NCBI Taxonomy" id="941986"/>
    <lineage>
        <taxon>Bacteria</taxon>
        <taxon>Bacillati</taxon>
        <taxon>Actinomycetota</taxon>
        <taxon>Actinomycetes</taxon>
        <taxon>Pseudonocardiales</taxon>
        <taxon>Pseudonocardiaceae</taxon>
        <taxon>Amycolatopsis</taxon>
    </lineage>
</organism>
<dbReference type="Proteomes" id="UP000658656">
    <property type="component" value="Unassembled WGS sequence"/>
</dbReference>
<dbReference type="InterPro" id="IPR000847">
    <property type="entry name" value="LysR_HTH_N"/>
</dbReference>
<dbReference type="PANTHER" id="PTHR30346">
    <property type="entry name" value="TRANSCRIPTIONAL DUAL REGULATOR HCAR-RELATED"/>
    <property type="match status" value="1"/>
</dbReference>
<dbReference type="Gene3D" id="1.10.10.10">
    <property type="entry name" value="Winged helix-like DNA-binding domain superfamily/Winged helix DNA-binding domain"/>
    <property type="match status" value="1"/>
</dbReference>
<dbReference type="Pfam" id="PF00126">
    <property type="entry name" value="HTH_1"/>
    <property type="match status" value="1"/>
</dbReference>
<gene>
    <name evidence="6" type="ORF">GCM10017566_13090</name>
</gene>
<evidence type="ECO:0000256" key="3">
    <source>
        <dbReference type="ARBA" id="ARBA00023125"/>
    </source>
</evidence>
<feature type="domain" description="HTH lysR-type" evidence="5">
    <location>
        <begin position="1"/>
        <end position="58"/>
    </location>
</feature>
<protein>
    <submittedName>
        <fullName evidence="6">LysR family transcriptional regulator</fullName>
    </submittedName>
</protein>
<evidence type="ECO:0000259" key="5">
    <source>
        <dbReference type="PROSITE" id="PS50931"/>
    </source>
</evidence>
<dbReference type="PROSITE" id="PS50931">
    <property type="entry name" value="HTH_LYSR"/>
    <property type="match status" value="1"/>
</dbReference>
<dbReference type="Pfam" id="PF03466">
    <property type="entry name" value="LysR_substrate"/>
    <property type="match status" value="1"/>
</dbReference>
<dbReference type="SUPFAM" id="SSF46785">
    <property type="entry name" value="Winged helix' DNA-binding domain"/>
    <property type="match status" value="1"/>
</dbReference>
<accession>A0A8H9ISI9</accession>
<dbReference type="FunFam" id="1.10.10.10:FF:000001">
    <property type="entry name" value="LysR family transcriptional regulator"/>
    <property type="match status" value="1"/>
</dbReference>
<proteinExistence type="inferred from homology"/>
<comment type="caution">
    <text evidence="6">The sequence shown here is derived from an EMBL/GenBank/DDBJ whole genome shotgun (WGS) entry which is preliminary data.</text>
</comment>
<dbReference type="PANTHER" id="PTHR30346:SF0">
    <property type="entry name" value="HCA OPERON TRANSCRIPTIONAL ACTIVATOR HCAR"/>
    <property type="match status" value="1"/>
</dbReference>
<dbReference type="InterPro" id="IPR036388">
    <property type="entry name" value="WH-like_DNA-bd_sf"/>
</dbReference>
<keyword evidence="7" id="KW-1185">Reference proteome</keyword>
<dbReference type="CDD" id="cd08414">
    <property type="entry name" value="PBP2_LTTR_aromatics_like"/>
    <property type="match status" value="1"/>
</dbReference>
<keyword evidence="2" id="KW-0805">Transcription regulation</keyword>
<dbReference type="InterPro" id="IPR005119">
    <property type="entry name" value="LysR_subst-bd"/>
</dbReference>
<dbReference type="GO" id="GO:0003700">
    <property type="term" value="F:DNA-binding transcription factor activity"/>
    <property type="evidence" value="ECO:0007669"/>
    <property type="project" value="InterPro"/>
</dbReference>
<dbReference type="EMBL" id="BNAV01000001">
    <property type="protein sequence ID" value="GHF41042.1"/>
    <property type="molecule type" value="Genomic_DNA"/>
</dbReference>
<reference evidence="6" key="2">
    <citation type="submission" date="2020-09" db="EMBL/GenBank/DDBJ databases">
        <authorList>
            <person name="Sun Q."/>
            <person name="Zhou Y."/>
        </authorList>
    </citation>
    <scope>NUCLEOTIDE SEQUENCE</scope>
    <source>
        <strain evidence="6">CGMCC 4.7679</strain>
    </source>
</reference>
<evidence type="ECO:0000256" key="2">
    <source>
        <dbReference type="ARBA" id="ARBA00023015"/>
    </source>
</evidence>
<dbReference type="AlphaFoldDB" id="A0A8H9ISI9"/>
<dbReference type="RefSeq" id="WP_145936110.1">
    <property type="nucleotide sequence ID" value="NZ_BNAV01000001.1"/>
</dbReference>
<dbReference type="InterPro" id="IPR036390">
    <property type="entry name" value="WH_DNA-bd_sf"/>
</dbReference>
<sequence length="290" mass="31049">MELRHLVSFLALAEELHFGRAAARLHVTQPSLSQQLQRLERSVGVELVSRTSHAVRLTPAGRAFETEARVVVAGAGKAVRAARAAADGRAGTVRVGYNFPAARHVLSPTLARMHAEFPEVVVEPRERRTGPQLAALAAGDLDVVLGYGRPVTGNFRSRALVRLPMVAVVGREHPWAGRERVPFAELAGQPCVLFDRARSPAMHDAITSAARRAGIRLDVAQLTDDPVATAILLSVRPLVGFASATRVAAGQDVVPVPLSDPSPAVEVCAVWRAEEDPVRDAFLSCLEVVS</sequence>
<reference evidence="6" key="1">
    <citation type="journal article" date="2014" name="Int. J. Syst. Evol. Microbiol.">
        <title>Complete genome sequence of Corynebacterium casei LMG S-19264T (=DSM 44701T), isolated from a smear-ripened cheese.</title>
        <authorList>
            <consortium name="US DOE Joint Genome Institute (JGI-PGF)"/>
            <person name="Walter F."/>
            <person name="Albersmeier A."/>
            <person name="Kalinowski J."/>
            <person name="Ruckert C."/>
        </authorList>
    </citation>
    <scope>NUCLEOTIDE SEQUENCE</scope>
    <source>
        <strain evidence="6">CGMCC 4.7679</strain>
    </source>
</reference>
<dbReference type="GO" id="GO:0032993">
    <property type="term" value="C:protein-DNA complex"/>
    <property type="evidence" value="ECO:0007669"/>
    <property type="project" value="TreeGrafter"/>
</dbReference>
<evidence type="ECO:0000256" key="4">
    <source>
        <dbReference type="ARBA" id="ARBA00023163"/>
    </source>
</evidence>
<evidence type="ECO:0000256" key="1">
    <source>
        <dbReference type="ARBA" id="ARBA00009437"/>
    </source>
</evidence>
<evidence type="ECO:0000313" key="6">
    <source>
        <dbReference type="EMBL" id="GHF41042.1"/>
    </source>
</evidence>
<dbReference type="SUPFAM" id="SSF53850">
    <property type="entry name" value="Periplasmic binding protein-like II"/>
    <property type="match status" value="1"/>
</dbReference>
<keyword evidence="4" id="KW-0804">Transcription</keyword>
<comment type="similarity">
    <text evidence="1">Belongs to the LysR transcriptional regulatory family.</text>
</comment>
<dbReference type="OrthoDB" id="3461417at2"/>
<dbReference type="Gene3D" id="3.40.190.10">
    <property type="entry name" value="Periplasmic binding protein-like II"/>
    <property type="match status" value="2"/>
</dbReference>
<dbReference type="PRINTS" id="PR00039">
    <property type="entry name" value="HTHLYSR"/>
</dbReference>
<dbReference type="GO" id="GO:0003677">
    <property type="term" value="F:DNA binding"/>
    <property type="evidence" value="ECO:0007669"/>
    <property type="project" value="UniProtKB-KW"/>
</dbReference>
<name>A0A8H9ISI9_9PSEU</name>
<keyword evidence="3" id="KW-0238">DNA-binding</keyword>
<evidence type="ECO:0000313" key="7">
    <source>
        <dbReference type="Proteomes" id="UP000658656"/>
    </source>
</evidence>